<dbReference type="EMBL" id="JAVHNS010000006">
    <property type="protein sequence ID" value="KAK6352131.1"/>
    <property type="molecule type" value="Genomic_DNA"/>
</dbReference>
<keyword evidence="1" id="KW-0732">Signal</keyword>
<accession>A0AAV9UX05</accession>
<evidence type="ECO:0000313" key="3">
    <source>
        <dbReference type="Proteomes" id="UP001373714"/>
    </source>
</evidence>
<gene>
    <name evidence="2" type="ORF">TWF730_008962</name>
</gene>
<keyword evidence="3" id="KW-1185">Reference proteome</keyword>
<evidence type="ECO:0000256" key="1">
    <source>
        <dbReference type="SAM" id="SignalP"/>
    </source>
</evidence>
<feature type="chain" id="PRO_5043967743" evidence="1">
    <location>
        <begin position="17"/>
        <end position="363"/>
    </location>
</feature>
<organism evidence="2 3">
    <name type="scientific">Orbilia blumenaviensis</name>
    <dbReference type="NCBI Taxonomy" id="1796055"/>
    <lineage>
        <taxon>Eukaryota</taxon>
        <taxon>Fungi</taxon>
        <taxon>Dikarya</taxon>
        <taxon>Ascomycota</taxon>
        <taxon>Pezizomycotina</taxon>
        <taxon>Orbiliomycetes</taxon>
        <taxon>Orbiliales</taxon>
        <taxon>Orbiliaceae</taxon>
        <taxon>Orbilia</taxon>
    </lineage>
</organism>
<dbReference type="AlphaFoldDB" id="A0AAV9UX05"/>
<comment type="caution">
    <text evidence="2">The sequence shown here is derived from an EMBL/GenBank/DDBJ whole genome shotgun (WGS) entry which is preliminary data.</text>
</comment>
<sequence>MRLSLIVGAYAAVVVAAPPGFFDSILKRAVIGKELYGRSEDCRRCSSQKPCGYKEFCLGEKEIPDGKGVCVKVPKPCSDIGKDCCPAEGFCVSSQKDGNRCIPKSVGEKVGLKRTKPKPNKVTTKKTTTTCTTTAKSSAKATTSAGVEVKRCNYWKGKLCGNGEVCLGEREFGEQMDGFCIKDPKRCGARIPPLQGRDECPDPSDACVGDYYTTDCNPGIADCGRSKKCLPVALVKKYNLSVKNSYPFRCGGKTGGKCYDNVGEVCVGENKTKDGKGGVCMEYPRTCNAYGGCGQGDWYYCVADQVCMKWSWEERRRLDENTCYKNACVFKTVAIDTKMATEAEIKAQVEQEKAAEAKADAKK</sequence>
<dbReference type="Proteomes" id="UP001373714">
    <property type="component" value="Unassembled WGS sequence"/>
</dbReference>
<name>A0AAV9UX05_9PEZI</name>
<proteinExistence type="predicted"/>
<reference evidence="2 3" key="1">
    <citation type="submission" date="2019-10" db="EMBL/GenBank/DDBJ databases">
        <authorList>
            <person name="Palmer J.M."/>
        </authorList>
    </citation>
    <scope>NUCLEOTIDE SEQUENCE [LARGE SCALE GENOMIC DNA]</scope>
    <source>
        <strain evidence="2 3">TWF730</strain>
    </source>
</reference>
<evidence type="ECO:0000313" key="2">
    <source>
        <dbReference type="EMBL" id="KAK6352131.1"/>
    </source>
</evidence>
<feature type="signal peptide" evidence="1">
    <location>
        <begin position="1"/>
        <end position="16"/>
    </location>
</feature>
<protein>
    <submittedName>
        <fullName evidence="2">Uncharacterized protein</fullName>
    </submittedName>
</protein>